<gene>
    <name evidence="2" type="ORF">TCNE_LOCUS16459</name>
</gene>
<feature type="transmembrane region" description="Helical" evidence="1">
    <location>
        <begin position="12"/>
        <end position="31"/>
    </location>
</feature>
<reference evidence="4" key="1">
    <citation type="submission" date="2016-06" db="UniProtKB">
        <authorList>
            <consortium name="WormBaseParasite"/>
        </authorList>
    </citation>
    <scope>IDENTIFICATION</scope>
</reference>
<name>A0A183V6T9_TOXCA</name>
<feature type="transmembrane region" description="Helical" evidence="1">
    <location>
        <begin position="179"/>
        <end position="201"/>
    </location>
</feature>
<dbReference type="Gene3D" id="1.20.1070.10">
    <property type="entry name" value="Rhodopsin 7-helix transmembrane proteins"/>
    <property type="match status" value="1"/>
</dbReference>
<evidence type="ECO:0000313" key="2">
    <source>
        <dbReference type="EMBL" id="VDM47780.1"/>
    </source>
</evidence>
<feature type="transmembrane region" description="Helical" evidence="1">
    <location>
        <begin position="100"/>
        <end position="122"/>
    </location>
</feature>
<proteinExistence type="predicted"/>
<sequence>MLFGVDAAIVYLRVESLFVLYHLYIVPAYVLSRITQLAIPYMLIFGTLERFVWISGRKNAILKNMYSVNEFPNCTDFFRSKSTGPADWVLDNAAYYFFDFHLLSIAQTFIPFLVLLVFNLVIVRKLAKEREETEEERVNDESNAHHIRAPICLLQRDFIQLVTSGGRTRTLLRTVSHEWLQFGLLFSLIVIFAAPSVGFLTPFRRTTSLVRNAIYATVAIVTTYLISNGLHLILTILERSKSSLLRDPTDANLASTFHTVFSDTVSFVYMFTSAIRLIVYCICDPTTRKDVRQVINVCEQQNKKVTSVFVSVQNYSCAIFI</sequence>
<keyword evidence="1" id="KW-1133">Transmembrane helix</keyword>
<keyword evidence="3" id="KW-1185">Reference proteome</keyword>
<dbReference type="PANTHER" id="PTHR46709">
    <property type="entry name" value="PROTEIN CBG23488-RELATED"/>
    <property type="match status" value="1"/>
</dbReference>
<dbReference type="Proteomes" id="UP000050794">
    <property type="component" value="Unassembled WGS sequence"/>
</dbReference>
<protein>
    <submittedName>
        <fullName evidence="4">G protein-coupled receptor</fullName>
    </submittedName>
</protein>
<feature type="transmembrane region" description="Helical" evidence="1">
    <location>
        <begin position="213"/>
        <end position="237"/>
    </location>
</feature>
<dbReference type="WBParaSite" id="TCNE_0001646001-mRNA-1">
    <property type="protein sequence ID" value="TCNE_0001646001-mRNA-1"/>
    <property type="gene ID" value="TCNE_0001646001"/>
</dbReference>
<reference evidence="2 3" key="2">
    <citation type="submission" date="2018-11" db="EMBL/GenBank/DDBJ databases">
        <authorList>
            <consortium name="Pathogen Informatics"/>
        </authorList>
    </citation>
    <scope>NUCLEOTIDE SEQUENCE [LARGE SCALE GENOMIC DNA]</scope>
</reference>
<organism evidence="3 4">
    <name type="scientific">Toxocara canis</name>
    <name type="common">Canine roundworm</name>
    <dbReference type="NCBI Taxonomy" id="6265"/>
    <lineage>
        <taxon>Eukaryota</taxon>
        <taxon>Metazoa</taxon>
        <taxon>Ecdysozoa</taxon>
        <taxon>Nematoda</taxon>
        <taxon>Chromadorea</taxon>
        <taxon>Rhabditida</taxon>
        <taxon>Spirurina</taxon>
        <taxon>Ascaridomorpha</taxon>
        <taxon>Ascaridoidea</taxon>
        <taxon>Toxocaridae</taxon>
        <taxon>Toxocara</taxon>
    </lineage>
</organism>
<keyword evidence="1" id="KW-0812">Transmembrane</keyword>
<keyword evidence="1" id="KW-0472">Membrane</keyword>
<accession>A0A183V6T9</accession>
<dbReference type="SUPFAM" id="SSF81321">
    <property type="entry name" value="Family A G protein-coupled receptor-like"/>
    <property type="match status" value="1"/>
</dbReference>
<dbReference type="AlphaFoldDB" id="A0A183V6T9"/>
<dbReference type="EMBL" id="UYWY01023611">
    <property type="protein sequence ID" value="VDM47780.1"/>
    <property type="molecule type" value="Genomic_DNA"/>
</dbReference>
<dbReference type="PANTHER" id="PTHR46709:SF14">
    <property type="entry name" value="G-PROTEIN COUPLED RECEPTORS FAMILY 1 PROFILE DOMAIN-CONTAINING PROTEIN"/>
    <property type="match status" value="1"/>
</dbReference>
<evidence type="ECO:0000313" key="4">
    <source>
        <dbReference type="WBParaSite" id="TCNE_0001646001-mRNA-1"/>
    </source>
</evidence>
<evidence type="ECO:0000256" key="1">
    <source>
        <dbReference type="SAM" id="Phobius"/>
    </source>
</evidence>
<evidence type="ECO:0000313" key="3">
    <source>
        <dbReference type="Proteomes" id="UP000050794"/>
    </source>
</evidence>